<evidence type="ECO:0000313" key="2">
    <source>
        <dbReference type="EMBL" id="TCW00740.1"/>
    </source>
</evidence>
<accession>A0A4R3Z5Z2</accession>
<name>A0A4R3Z5Z2_9FIRM</name>
<keyword evidence="1" id="KW-1133">Transmembrane helix</keyword>
<protein>
    <submittedName>
        <fullName evidence="2">ABC-2 type transport system permease protein</fullName>
    </submittedName>
</protein>
<keyword evidence="3" id="KW-1185">Reference proteome</keyword>
<dbReference type="AlphaFoldDB" id="A0A4R3Z5Z2"/>
<feature type="transmembrane region" description="Helical" evidence="1">
    <location>
        <begin position="116"/>
        <end position="140"/>
    </location>
</feature>
<dbReference type="GeneID" id="98915041"/>
<proteinExistence type="predicted"/>
<evidence type="ECO:0000313" key="3">
    <source>
        <dbReference type="Proteomes" id="UP000295515"/>
    </source>
</evidence>
<dbReference type="PANTHER" id="PTHR37305">
    <property type="entry name" value="INTEGRAL MEMBRANE PROTEIN-RELATED"/>
    <property type="match status" value="1"/>
</dbReference>
<comment type="caution">
    <text evidence="2">The sequence shown here is derived from an EMBL/GenBank/DDBJ whole genome shotgun (WGS) entry which is preliminary data.</text>
</comment>
<dbReference type="Proteomes" id="UP000295515">
    <property type="component" value="Unassembled WGS sequence"/>
</dbReference>
<dbReference type="RefSeq" id="WP_066446814.1">
    <property type="nucleotide sequence ID" value="NZ_JANKBF010000004.1"/>
</dbReference>
<feature type="transmembrane region" description="Helical" evidence="1">
    <location>
        <begin position="78"/>
        <end position="95"/>
    </location>
</feature>
<feature type="transmembrane region" description="Helical" evidence="1">
    <location>
        <begin position="186"/>
        <end position="209"/>
    </location>
</feature>
<feature type="transmembrane region" description="Helical" evidence="1">
    <location>
        <begin position="229"/>
        <end position="251"/>
    </location>
</feature>
<evidence type="ECO:0000256" key="1">
    <source>
        <dbReference type="SAM" id="Phobius"/>
    </source>
</evidence>
<dbReference type="EMBL" id="SMCQ01000006">
    <property type="protein sequence ID" value="TCW00740.1"/>
    <property type="molecule type" value="Genomic_DNA"/>
</dbReference>
<keyword evidence="1" id="KW-0472">Membrane</keyword>
<gene>
    <name evidence="2" type="ORF">EDD60_10680</name>
</gene>
<reference evidence="2 3" key="1">
    <citation type="submission" date="2019-03" db="EMBL/GenBank/DDBJ databases">
        <title>Genomic Encyclopedia of Type Strains, Phase IV (KMG-IV): sequencing the most valuable type-strain genomes for metagenomic binning, comparative biology and taxonomic classification.</title>
        <authorList>
            <person name="Goeker M."/>
        </authorList>
    </citation>
    <scope>NUCLEOTIDE SEQUENCE [LARGE SCALE GENOMIC DNA]</scope>
    <source>
        <strain evidence="2 3">DSM 29487</strain>
    </source>
</reference>
<keyword evidence="1" id="KW-0812">Transmembrane</keyword>
<organism evidence="2 3">
    <name type="scientific">Longibaculum muris</name>
    <dbReference type="NCBI Taxonomy" id="1796628"/>
    <lineage>
        <taxon>Bacteria</taxon>
        <taxon>Bacillati</taxon>
        <taxon>Bacillota</taxon>
        <taxon>Erysipelotrichia</taxon>
        <taxon>Erysipelotrichales</taxon>
        <taxon>Coprobacillaceae</taxon>
        <taxon>Longibaculum</taxon>
    </lineage>
</organism>
<dbReference type="PANTHER" id="PTHR37305:SF1">
    <property type="entry name" value="MEMBRANE PROTEIN"/>
    <property type="match status" value="1"/>
</dbReference>
<feature type="transmembrane region" description="Helical" evidence="1">
    <location>
        <begin position="160"/>
        <end position="179"/>
    </location>
</feature>
<feature type="transmembrane region" description="Helical" evidence="1">
    <location>
        <begin position="21"/>
        <end position="39"/>
    </location>
</feature>
<sequence>MKSLYAFVKKESLELIRSGKLVLLVIISCLFGIMNPFIAKITPWLMEMMSDQLAESGMSITTIKVDAITSWTQFYKNVPLLLIIFVIIMSGILTNEYQKGTLINILTKGLERWKVIIAKAMIMIGLWTICYWLCFVVTYLYNLYFWDNQIVSHMVLGASYVYLFGIWLIALILLGSTLFRTSYGVIGFVGGVFMIVYILSMVPQIQEYLPSQLLNSMSLLLSTTYPSDYLATILITLLTSIMSIGLSLVIFNKKAF</sequence>